<feature type="compositionally biased region" description="Pro residues" evidence="1">
    <location>
        <begin position="1"/>
        <end position="15"/>
    </location>
</feature>
<name>A0A0C9XTK0_9AGAR</name>
<sequence>MAAPLLPPPPPPNPPSIALRAQQNDPNVPLPAPPVFLLTLNDVLTAIKCCQNVDLSIAEHPPAVQCTCNNHYNTVLHEHGVVTQAAAAAGPQGNTSALRE</sequence>
<keyword evidence="3" id="KW-1185">Reference proteome</keyword>
<accession>A0A0C9XTK0</accession>
<dbReference type="AlphaFoldDB" id="A0A0C9XTK0"/>
<dbReference type="HOGENOM" id="CLU_2306605_0_0_1"/>
<reference evidence="2 3" key="1">
    <citation type="submission" date="2014-04" db="EMBL/GenBank/DDBJ databases">
        <authorList>
            <consortium name="DOE Joint Genome Institute"/>
            <person name="Kuo A."/>
            <person name="Kohler A."/>
            <person name="Nagy L.G."/>
            <person name="Floudas D."/>
            <person name="Copeland A."/>
            <person name="Barry K.W."/>
            <person name="Cichocki N."/>
            <person name="Veneault-Fourrey C."/>
            <person name="LaButti K."/>
            <person name="Lindquist E.A."/>
            <person name="Lipzen A."/>
            <person name="Lundell T."/>
            <person name="Morin E."/>
            <person name="Murat C."/>
            <person name="Sun H."/>
            <person name="Tunlid A."/>
            <person name="Henrissat B."/>
            <person name="Grigoriev I.V."/>
            <person name="Hibbett D.S."/>
            <person name="Martin F."/>
            <person name="Nordberg H.P."/>
            <person name="Cantor M.N."/>
            <person name="Hua S.X."/>
        </authorList>
    </citation>
    <scope>NUCLEOTIDE SEQUENCE [LARGE SCALE GENOMIC DNA]</scope>
    <source>
        <strain evidence="2 3">LaAM-08-1</strain>
    </source>
</reference>
<proteinExistence type="predicted"/>
<dbReference type="Proteomes" id="UP000054477">
    <property type="component" value="Unassembled WGS sequence"/>
</dbReference>
<feature type="region of interest" description="Disordered" evidence="1">
    <location>
        <begin position="1"/>
        <end position="30"/>
    </location>
</feature>
<organism evidence="2 3">
    <name type="scientific">Laccaria amethystina LaAM-08-1</name>
    <dbReference type="NCBI Taxonomy" id="1095629"/>
    <lineage>
        <taxon>Eukaryota</taxon>
        <taxon>Fungi</taxon>
        <taxon>Dikarya</taxon>
        <taxon>Basidiomycota</taxon>
        <taxon>Agaricomycotina</taxon>
        <taxon>Agaricomycetes</taxon>
        <taxon>Agaricomycetidae</taxon>
        <taxon>Agaricales</taxon>
        <taxon>Agaricineae</taxon>
        <taxon>Hydnangiaceae</taxon>
        <taxon>Laccaria</taxon>
    </lineage>
</organism>
<gene>
    <name evidence="2" type="ORF">K443DRAFT_7258</name>
</gene>
<evidence type="ECO:0000313" key="3">
    <source>
        <dbReference type="Proteomes" id="UP000054477"/>
    </source>
</evidence>
<evidence type="ECO:0000256" key="1">
    <source>
        <dbReference type="SAM" id="MobiDB-lite"/>
    </source>
</evidence>
<protein>
    <submittedName>
        <fullName evidence="2">Uncharacterized protein</fullName>
    </submittedName>
</protein>
<reference evidence="3" key="2">
    <citation type="submission" date="2015-01" db="EMBL/GenBank/DDBJ databases">
        <title>Evolutionary Origins and Diversification of the Mycorrhizal Mutualists.</title>
        <authorList>
            <consortium name="DOE Joint Genome Institute"/>
            <consortium name="Mycorrhizal Genomics Consortium"/>
            <person name="Kohler A."/>
            <person name="Kuo A."/>
            <person name="Nagy L.G."/>
            <person name="Floudas D."/>
            <person name="Copeland A."/>
            <person name="Barry K.W."/>
            <person name="Cichocki N."/>
            <person name="Veneault-Fourrey C."/>
            <person name="LaButti K."/>
            <person name="Lindquist E.A."/>
            <person name="Lipzen A."/>
            <person name="Lundell T."/>
            <person name="Morin E."/>
            <person name="Murat C."/>
            <person name="Riley R."/>
            <person name="Ohm R."/>
            <person name="Sun H."/>
            <person name="Tunlid A."/>
            <person name="Henrissat B."/>
            <person name="Grigoriev I.V."/>
            <person name="Hibbett D.S."/>
            <person name="Martin F."/>
        </authorList>
    </citation>
    <scope>NUCLEOTIDE SEQUENCE [LARGE SCALE GENOMIC DNA]</scope>
    <source>
        <strain evidence="3">LaAM-08-1</strain>
    </source>
</reference>
<dbReference type="OrthoDB" id="10505040at2759"/>
<evidence type="ECO:0000313" key="2">
    <source>
        <dbReference type="EMBL" id="KIK01017.1"/>
    </source>
</evidence>
<dbReference type="EMBL" id="KN838614">
    <property type="protein sequence ID" value="KIK01017.1"/>
    <property type="molecule type" value="Genomic_DNA"/>
</dbReference>